<evidence type="ECO:0000256" key="3">
    <source>
        <dbReference type="ARBA" id="ARBA00022491"/>
    </source>
</evidence>
<evidence type="ECO:0000256" key="8">
    <source>
        <dbReference type="RuleBase" id="RU004549"/>
    </source>
</evidence>
<keyword evidence="6 8" id="KW-0539">Nucleus</keyword>
<dbReference type="Gene3D" id="3.10.20.90">
    <property type="entry name" value="Phosphatidylinositol 3-kinase Catalytic Subunit, Chain A, domain 1"/>
    <property type="match status" value="1"/>
</dbReference>
<dbReference type="EMBL" id="GISG01157977">
    <property type="protein sequence ID" value="MBA4649006.1"/>
    <property type="molecule type" value="Transcribed_RNA"/>
</dbReference>
<evidence type="ECO:0000256" key="7">
    <source>
        <dbReference type="ARBA" id="ARBA00023294"/>
    </source>
</evidence>
<evidence type="ECO:0000259" key="10">
    <source>
        <dbReference type="PROSITE" id="PS51745"/>
    </source>
</evidence>
<accession>A0A7C9DT01</accession>
<comment type="similarity">
    <text evidence="2 8">Belongs to the Aux/IAA family.</text>
</comment>
<keyword evidence="7 8" id="KW-0927">Auxin signaling pathway</keyword>
<dbReference type="InterPro" id="IPR053793">
    <property type="entry name" value="PB1-like"/>
</dbReference>
<dbReference type="GO" id="GO:0009734">
    <property type="term" value="P:auxin-activated signaling pathway"/>
    <property type="evidence" value="ECO:0007669"/>
    <property type="project" value="UniProtKB-UniRule"/>
</dbReference>
<dbReference type="InterPro" id="IPR033389">
    <property type="entry name" value="AUX/IAA_dom"/>
</dbReference>
<feature type="region of interest" description="Disordered" evidence="9">
    <location>
        <begin position="46"/>
        <end position="65"/>
    </location>
</feature>
<evidence type="ECO:0000313" key="11">
    <source>
        <dbReference type="EMBL" id="MBA4649006.1"/>
    </source>
</evidence>
<comment type="subcellular location">
    <subcellularLocation>
        <location evidence="1 8">Nucleus</location>
    </subcellularLocation>
</comment>
<organism evidence="11">
    <name type="scientific">Opuntia streptacantha</name>
    <name type="common">Prickly pear cactus</name>
    <name type="synonym">Opuntia cardona</name>
    <dbReference type="NCBI Taxonomy" id="393608"/>
    <lineage>
        <taxon>Eukaryota</taxon>
        <taxon>Viridiplantae</taxon>
        <taxon>Streptophyta</taxon>
        <taxon>Embryophyta</taxon>
        <taxon>Tracheophyta</taxon>
        <taxon>Spermatophyta</taxon>
        <taxon>Magnoliopsida</taxon>
        <taxon>eudicotyledons</taxon>
        <taxon>Gunneridae</taxon>
        <taxon>Pentapetalae</taxon>
        <taxon>Caryophyllales</taxon>
        <taxon>Cactineae</taxon>
        <taxon>Cactaceae</taxon>
        <taxon>Opuntioideae</taxon>
        <taxon>Opuntia</taxon>
    </lineage>
</organism>
<dbReference type="GO" id="GO:0005634">
    <property type="term" value="C:nucleus"/>
    <property type="evidence" value="ECO:0007669"/>
    <property type="project" value="UniProtKB-SubCell"/>
</dbReference>
<evidence type="ECO:0000256" key="2">
    <source>
        <dbReference type="ARBA" id="ARBA00006728"/>
    </source>
</evidence>
<comment type="subunit">
    <text evidence="8">Homodimers and heterodimers.</text>
</comment>
<dbReference type="Pfam" id="PF02309">
    <property type="entry name" value="AUX_IAA"/>
    <property type="match status" value="1"/>
</dbReference>
<protein>
    <recommendedName>
        <fullName evidence="8">Auxin-responsive protein</fullName>
    </recommendedName>
</protein>
<evidence type="ECO:0000256" key="4">
    <source>
        <dbReference type="ARBA" id="ARBA00023015"/>
    </source>
</evidence>
<sequence length="220" mass="25264">MGKMSQVEFDHQHQHQHHRSSSSSSIDSNTNSTGYEIEHDYYGNVSSTTSSLSSSTNNHHNSSYNYTKDHLSTDLRLGLTLSHHHHHFPSSSSPREQYSDWPPIKGHLRNTLAGKSNSRPSTIPREDTLFVKVYMQGIPIGRKLDLLSIHGYHTLISTLSQMFKTTILYPEIVHRNSLEKCHILTYEDKEGDWMMVGDVPWEMFLTTVKRLKIATLERCQ</sequence>
<feature type="region of interest" description="Disordered" evidence="9">
    <location>
        <begin position="1"/>
        <end position="36"/>
    </location>
</feature>
<feature type="domain" description="PB1" evidence="10">
    <location>
        <begin position="128"/>
        <end position="218"/>
    </location>
</feature>
<comment type="function">
    <text evidence="8">Aux/IAA proteins are short-lived transcriptional factors that function as repressors of early auxin response genes at low auxin concentrations.</text>
</comment>
<keyword evidence="5 8" id="KW-0804">Transcription</keyword>
<reference evidence="11" key="1">
    <citation type="journal article" date="2013" name="J. Plant Res.">
        <title>Effect of fungi and light on seed germination of three Opuntia species from semiarid lands of central Mexico.</title>
        <authorList>
            <person name="Delgado-Sanchez P."/>
            <person name="Jimenez-Bremont J.F."/>
            <person name="Guerrero-Gonzalez Mde L."/>
            <person name="Flores J."/>
        </authorList>
    </citation>
    <scope>NUCLEOTIDE SEQUENCE</scope>
    <source>
        <tissue evidence="11">Cladode</tissue>
    </source>
</reference>
<dbReference type="GO" id="GO:0006355">
    <property type="term" value="P:regulation of DNA-templated transcription"/>
    <property type="evidence" value="ECO:0007669"/>
    <property type="project" value="InterPro"/>
</dbReference>
<proteinExistence type="inferred from homology"/>
<feature type="region of interest" description="Disordered" evidence="9">
    <location>
        <begin position="84"/>
        <end position="104"/>
    </location>
</feature>
<reference evidence="11" key="2">
    <citation type="submission" date="2020-07" db="EMBL/GenBank/DDBJ databases">
        <authorList>
            <person name="Vera ALvarez R."/>
            <person name="Arias-Moreno D.M."/>
            <person name="Jimenez-Jacinto V."/>
            <person name="Jimenez-Bremont J.F."/>
            <person name="Swaminathan K."/>
            <person name="Moose S.P."/>
            <person name="Guerrero-Gonzalez M.L."/>
            <person name="Marino-Ramirez L."/>
            <person name="Landsman D."/>
            <person name="Rodriguez-Kessler M."/>
            <person name="Delgado-Sanchez P."/>
        </authorList>
    </citation>
    <scope>NUCLEOTIDE SEQUENCE</scope>
    <source>
        <tissue evidence="11">Cladode</tissue>
    </source>
</reference>
<name>A0A7C9DT01_OPUST</name>
<evidence type="ECO:0000256" key="1">
    <source>
        <dbReference type="ARBA" id="ARBA00004123"/>
    </source>
</evidence>
<dbReference type="SUPFAM" id="SSF54277">
    <property type="entry name" value="CAD &amp; PB1 domains"/>
    <property type="match status" value="1"/>
</dbReference>
<dbReference type="PROSITE" id="PS51745">
    <property type="entry name" value="PB1"/>
    <property type="match status" value="1"/>
</dbReference>
<dbReference type="PANTHER" id="PTHR31734:SF94">
    <property type="entry name" value="AUXIN-RESPONSIVE PROTEIN IAA30"/>
    <property type="match status" value="1"/>
</dbReference>
<evidence type="ECO:0000256" key="5">
    <source>
        <dbReference type="ARBA" id="ARBA00023163"/>
    </source>
</evidence>
<dbReference type="InterPro" id="IPR003311">
    <property type="entry name" value="AUX_IAA"/>
</dbReference>
<dbReference type="AlphaFoldDB" id="A0A7C9DT01"/>
<dbReference type="PANTHER" id="PTHR31734">
    <property type="entry name" value="AUXIN-RESPONSIVE PROTEIN IAA17"/>
    <property type="match status" value="1"/>
</dbReference>
<keyword evidence="3 8" id="KW-0678">Repressor</keyword>
<evidence type="ECO:0000256" key="9">
    <source>
        <dbReference type="SAM" id="MobiDB-lite"/>
    </source>
</evidence>
<evidence type="ECO:0000256" key="6">
    <source>
        <dbReference type="ARBA" id="ARBA00023242"/>
    </source>
</evidence>
<keyword evidence="4 8" id="KW-0805">Transcription regulation</keyword>